<evidence type="ECO:0000313" key="2">
    <source>
        <dbReference type="Proteomes" id="UP000318681"/>
    </source>
</evidence>
<accession>A0A558R093</accession>
<organism evidence="1 2">
    <name type="scientific">Alterirhizorhabdus solaris</name>
    <dbReference type="NCBI Taxonomy" id="2529389"/>
    <lineage>
        <taxon>Bacteria</taxon>
        <taxon>Pseudomonadati</taxon>
        <taxon>Pseudomonadota</taxon>
        <taxon>Alphaproteobacteria</taxon>
        <taxon>Sphingomonadales</taxon>
        <taxon>Rhizorhabdaceae</taxon>
        <taxon>Alterirhizorhabdus</taxon>
    </lineage>
</organism>
<sequence>MTFSPALRPLGRTLLIAALAAAGGAVWAQLEGGERGIAPINSSSSYEVMGVPVDVVGRTADAARTGGWRVAQRQGWKMLWARVNGRPVGEAPGLPDGTLDSIVAGIVVESEQIGPRRYVARLGVLFDRARTGQFLGGGGQVTRSAPMLVIPILYSGGAATSFEQRNEWQRAWARFRSGGSPVDYVRPVGNGSDPLLLNAAQTRRPGRAWWRLLLDQYGAADIVVPEVYLSRAFPGGPVTARFVARHGPDAQVIETFTLRAADADSMPAMLDDGVRRIDAAYAQALREGRLQPDASLVVEEPDAAPVNDTIAADETVDISAAPAAAGISGITLQVDTADAAALGQAEASLRGVPGVRSATTTSLALGGISLIRVQFEGDPAALRLALAARGWRVEDSGGGLRLRRAAPDAAPPAVPRP</sequence>
<dbReference type="EMBL" id="VNIM01000056">
    <property type="protein sequence ID" value="TVV72806.1"/>
    <property type="molecule type" value="Genomic_DNA"/>
</dbReference>
<keyword evidence="2" id="KW-1185">Reference proteome</keyword>
<dbReference type="AlphaFoldDB" id="A0A558R093"/>
<dbReference type="RefSeq" id="WP_145152826.1">
    <property type="nucleotide sequence ID" value="NZ_VNIM01000056.1"/>
</dbReference>
<protein>
    <submittedName>
        <fullName evidence="1">Heavy-metal-associated domain-containing protein</fullName>
    </submittedName>
</protein>
<comment type="caution">
    <text evidence="1">The sequence shown here is derived from an EMBL/GenBank/DDBJ whole genome shotgun (WGS) entry which is preliminary data.</text>
</comment>
<proteinExistence type="predicted"/>
<gene>
    <name evidence="1" type="ORF">FOY91_13445</name>
</gene>
<dbReference type="OrthoDB" id="7420165at2"/>
<evidence type="ECO:0000313" key="1">
    <source>
        <dbReference type="EMBL" id="TVV72806.1"/>
    </source>
</evidence>
<name>A0A558R093_9SPHN</name>
<dbReference type="Proteomes" id="UP000318681">
    <property type="component" value="Unassembled WGS sequence"/>
</dbReference>
<reference evidence="1 2" key="1">
    <citation type="submission" date="2019-07" db="EMBL/GenBank/DDBJ databases">
        <title>Sphingomonas solaris sp. nov., isolated from a solar panel from Boston, Massachusetts.</title>
        <authorList>
            <person name="Tanner K."/>
            <person name="Pascual J."/>
            <person name="Mancuso C."/>
            <person name="Pereto J."/>
            <person name="Khalil A."/>
            <person name="Vilanova C."/>
        </authorList>
    </citation>
    <scope>NUCLEOTIDE SEQUENCE [LARGE SCALE GENOMIC DNA]</scope>
    <source>
        <strain evidence="1 2">R4DWN</strain>
    </source>
</reference>